<feature type="region of interest" description="Disordered" evidence="1">
    <location>
        <begin position="982"/>
        <end position="1009"/>
    </location>
</feature>
<dbReference type="InterPro" id="IPR039715">
    <property type="entry name" value="ZCCHC10"/>
</dbReference>
<dbReference type="InterPro" id="IPR043519">
    <property type="entry name" value="NT_sf"/>
</dbReference>
<feature type="region of interest" description="Disordered" evidence="1">
    <location>
        <begin position="1030"/>
        <end position="1090"/>
    </location>
</feature>
<reference evidence="2" key="1">
    <citation type="submission" date="2015-09" db="EMBL/GenBank/DDBJ databases">
        <title>Draft Genome Sequences of Two Novel Amoeba-resistant Intranuclear Bacteria, Candidatus Berkiella cookevillensis and Candidatus Berkiella aquae.</title>
        <authorList>
            <person name="Mehari Y.T."/>
            <person name="Arivett B.A."/>
            <person name="Farone A.L."/>
            <person name="Gunderson J.H."/>
            <person name="Farone M.B."/>
        </authorList>
    </citation>
    <scope>NUCLEOTIDE SEQUENCE [LARGE SCALE GENOMIC DNA]</scope>
    <source>
        <strain evidence="2">HT99</strain>
    </source>
</reference>
<comment type="caution">
    <text evidence="2">The sequence shown here is derived from an EMBL/GenBank/DDBJ whole genome shotgun (WGS) entry which is preliminary data.</text>
</comment>
<name>A0A0Q9YVV1_9GAMM</name>
<evidence type="ECO:0000256" key="1">
    <source>
        <dbReference type="SAM" id="MobiDB-lite"/>
    </source>
</evidence>
<dbReference type="PANTHER" id="PTHR13491:SF0">
    <property type="entry name" value="ZINC FINGER CCHC DOMAIN-CONTAINING PROTEIN 10"/>
    <property type="match status" value="1"/>
</dbReference>
<feature type="compositionally biased region" description="Low complexity" evidence="1">
    <location>
        <begin position="1057"/>
        <end position="1071"/>
    </location>
</feature>
<reference evidence="3" key="2">
    <citation type="journal article" date="2016" name="Genome Announc.">
        <title>Draft Genome Sequences of Two Novel Amoeba-Resistant Intranuclear Bacteria, 'Candidatus Berkiella cookevillensis' and 'Candidatus Berkiella aquae'.</title>
        <authorList>
            <person name="Mehari Y.T."/>
            <person name="Arivett B.A."/>
            <person name="Farone A.L."/>
            <person name="Gunderson J.H."/>
            <person name="Farone M.B."/>
        </authorList>
    </citation>
    <scope>NUCLEOTIDE SEQUENCE</scope>
    <source>
        <strain evidence="3">HT99</strain>
    </source>
</reference>
<sequence>MPSSRTSSSSSSSWPADIPRIEEIAQILAKPCNELNIENEYAEEVAAKLASYFKKKPNFIEVFYNRYELYLKSLLDSMKSIGNDHLKIQDEIDSQFISLLNGVSKGAITDSNEPNSVLSVLSQQDSFLSSLMNLSMQSNADTYNNLNALNNAAKAITSEASKNCLDNLNKQFNIGYFFHFYLIKKHQVLFKHQQRVIINLWTTISQIASHTRPVVEDAPSTTLMWCSFLLPILDVCHAEFDALLKKVKDNQVDDLELDFVRNVKSNFPQLIALYPQILITLGYIYAKMGNVEKANLYIEMFNQQIVSIKERFATNGDRFLEEDLNKLEDNDLVEAKVTLTSTLISSEHLRECEIKVKELAVSFKITQPATFFSDEETRIVPFASSSSSSSSSSSASSAPSSGTLLNKIEMMTKSLKAISACNALLVKRTDENTTDAIEQTFAYLHELTLNENRDFASENIQAAIIMCEEWAKLFAVDYTEEAKPITNEWNEIIKTLIQCKDAEEAYMPGYYEALLTEMAQQDVIDENMNLALLPSCPDVVPSNFNNKFQRFMYQHARFKLEENAQHLTKCRENINIFHFVLSVISNPSLHHFYTGNFIHQLWKNIALANRGIATLLNENKAQQGDDLLEMARQHYVHIKEYFKIYQKMLNAVRDHKALAVSPACIREIRPKLFDAIYQLMTACADYVFCELHHGDLSKASEALPFCYDALKSLLNDSVTLSAENEAKLANYISDLQQLICSLYTPQLGSAFEAFVRQASQSHLPDDISLQADQAGFWQAYGAYITQPLTLQALEIQNPLMHNVILESRATVYYYVLTHFVKETSPHYTMTLAALWEVCTQLYRNAENLSKKVTHPEHRATKLLNPIERYKSYVKDLIPKVEKLKNQKYAPEIKAFKEAFKEILPFDERELDAMSFRGKRGQARKGQTQKDQPKGTQSKRAQPQKGKIKEDQTRKAQFNAPFIMPKGYVSRAPMDEISAIDGEWKSQKSSGSTPSQELAASTVSSSSVKKGKRLEKIASFSWQTMTSSSVAQASSIKPSQPSQNGSHARKTLQGEKQASTSSSSHLAASSGSKGNEKKVKPKKWKPVLRASSMRTQSAAPVLSGDIYLGLQDPGNIFSRQDNDAAVEALAKKMESLNLENSLKRILNLPLQEVDLEGASEGATCWKPIKKARDGIAKENPQDYLKTDGCTVVSAGAFNIPLDLLAICSQLHSAGFKAFINGCALHATILGVMPKDVEILTNCPREIAYQLFNYNGKLSSARNDLYLLYSGIDIVCSDAKSLKEEALTRTFKWDAIFYCPRTRRLYDPLNAYSSLHDRHLNLIKDDIRVSFIEDPMQILTAIRRFNSLNMILTPFDVKFMKTLSSGIASAPWEIRANNIKALFLRDYEQAKENYDILISHQIMPCLFSSNPSERAYYHTTANFDYGVNRFWCDTLSQIYADETKGGTTTLSRFDQVIALILFLRLLGYCAHQQRKEGQPHFTDELSRIEGSFAHVDSALANTEALIMNIYPEQKNREAILKAVSNLHRTFNAPPRGVLINYSKLKEAARSLGPTTGCDEQQIVLASSSSCSTSSHHQTATSSSSHSKTVIKPVIKPAPRGRSVRR</sequence>
<dbReference type="STRING" id="295108.HT99x_01035"/>
<feature type="compositionally biased region" description="Low complexity" evidence="1">
    <location>
        <begin position="998"/>
        <end position="1007"/>
    </location>
</feature>
<proteinExistence type="predicted"/>
<feature type="compositionally biased region" description="Polar residues" evidence="1">
    <location>
        <begin position="1030"/>
        <end position="1045"/>
    </location>
</feature>
<feature type="region of interest" description="Disordered" evidence="1">
    <location>
        <begin position="917"/>
        <end position="958"/>
    </location>
</feature>
<evidence type="ECO:0000313" key="2">
    <source>
        <dbReference type="EMBL" id="KRG21842.1"/>
    </source>
</evidence>
<feature type="compositionally biased region" description="Low complexity" evidence="1">
    <location>
        <begin position="1566"/>
        <end position="1584"/>
    </location>
</feature>
<dbReference type="PANTHER" id="PTHR13491">
    <property type="entry name" value="ZCCHC10 PROTEIN"/>
    <property type="match status" value="1"/>
</dbReference>
<keyword evidence="4" id="KW-1185">Reference proteome</keyword>
<dbReference type="EMBL" id="LKAJ01000003">
    <property type="protein sequence ID" value="KRG21842.1"/>
    <property type="molecule type" value="Genomic_DNA"/>
</dbReference>
<dbReference type="EMBL" id="LKAJ02000001">
    <property type="protein sequence ID" value="MCS5710467.1"/>
    <property type="molecule type" value="Genomic_DNA"/>
</dbReference>
<feature type="compositionally biased region" description="Polar residues" evidence="1">
    <location>
        <begin position="986"/>
        <end position="997"/>
    </location>
</feature>
<gene>
    <name evidence="3" type="ORF">HT99x_003420</name>
    <name evidence="2" type="ORF">HT99x_01035</name>
</gene>
<dbReference type="RefSeq" id="WP_075065666.1">
    <property type="nucleotide sequence ID" value="NZ_LKAJ02000001.1"/>
</dbReference>
<feature type="compositionally biased region" description="Polar residues" evidence="1">
    <location>
        <begin position="924"/>
        <end position="940"/>
    </location>
</feature>
<evidence type="ECO:0000313" key="4">
    <source>
        <dbReference type="Proteomes" id="UP000051497"/>
    </source>
</evidence>
<dbReference type="SUPFAM" id="SSF81301">
    <property type="entry name" value="Nucleotidyltransferase"/>
    <property type="match status" value="1"/>
</dbReference>
<organism evidence="2">
    <name type="scientific">Candidatus Berkiella aquae</name>
    <dbReference type="NCBI Taxonomy" id="295108"/>
    <lineage>
        <taxon>Bacteria</taxon>
        <taxon>Pseudomonadati</taxon>
        <taxon>Pseudomonadota</taxon>
        <taxon>Gammaproteobacteria</taxon>
        <taxon>Candidatus Berkiellales</taxon>
        <taxon>Candidatus Berkiellaceae</taxon>
        <taxon>Candidatus Berkiella</taxon>
    </lineage>
</organism>
<evidence type="ECO:0000313" key="3">
    <source>
        <dbReference type="EMBL" id="MCS5710467.1"/>
    </source>
</evidence>
<dbReference type="Proteomes" id="UP000051497">
    <property type="component" value="Unassembled WGS sequence"/>
</dbReference>
<dbReference type="OrthoDB" id="9805698at2"/>
<protein>
    <submittedName>
        <fullName evidence="2">Poly(A) polymerase I</fullName>
    </submittedName>
</protein>
<accession>A0A0Q9YVV1</accession>
<reference evidence="3" key="3">
    <citation type="submission" date="2021-06" db="EMBL/GenBank/DDBJ databases">
        <title>Genomic Description and Analysis of Intracellular Bacteria, Candidatus Berkiella cookevillensis and Candidatus Berkiella aquae.</title>
        <authorList>
            <person name="Kidane D.T."/>
            <person name="Mehari Y.T."/>
            <person name="Rice F.C."/>
            <person name="Arivett B.A."/>
            <person name="Farone A.L."/>
            <person name="Berk S.G."/>
            <person name="Farone M.B."/>
        </authorList>
    </citation>
    <scope>NUCLEOTIDE SEQUENCE</scope>
    <source>
        <strain evidence="3">HT99</strain>
    </source>
</reference>
<feature type="region of interest" description="Disordered" evidence="1">
    <location>
        <begin position="1566"/>
        <end position="1603"/>
    </location>
</feature>